<dbReference type="GO" id="GO:0003676">
    <property type="term" value="F:nucleic acid binding"/>
    <property type="evidence" value="ECO:0007669"/>
    <property type="project" value="InterPro"/>
</dbReference>
<feature type="transmembrane region" description="Helical" evidence="1">
    <location>
        <begin position="71"/>
        <end position="91"/>
    </location>
</feature>
<name>A0A9Q4KWA4_9EURY</name>
<dbReference type="InterPro" id="IPR010718">
    <property type="entry name" value="DUF1294"/>
</dbReference>
<protein>
    <submittedName>
        <fullName evidence="2">DUF1294 domain-containing protein</fullName>
    </submittedName>
</protein>
<keyword evidence="1" id="KW-0812">Transmembrane</keyword>
<comment type="caution">
    <text evidence="2">The sequence shown here is derived from an EMBL/GenBank/DDBJ whole genome shotgun (WGS) entry which is preliminary data.</text>
</comment>
<keyword evidence="1" id="KW-1133">Transmembrane helix</keyword>
<dbReference type="EMBL" id="JAKELO010000002">
    <property type="protein sequence ID" value="MDE4908916.1"/>
    <property type="molecule type" value="Genomic_DNA"/>
</dbReference>
<feature type="transmembrane region" description="Helical" evidence="1">
    <location>
        <begin position="5"/>
        <end position="22"/>
    </location>
</feature>
<dbReference type="AlphaFoldDB" id="A0A9Q4KWA4"/>
<organism evidence="2 3">
    <name type="scientific">Methanogenium marinum</name>
    <dbReference type="NCBI Taxonomy" id="348610"/>
    <lineage>
        <taxon>Archaea</taxon>
        <taxon>Methanobacteriati</taxon>
        <taxon>Methanobacteriota</taxon>
        <taxon>Stenosarchaea group</taxon>
        <taxon>Methanomicrobia</taxon>
        <taxon>Methanomicrobiales</taxon>
        <taxon>Methanomicrobiaceae</taxon>
        <taxon>Methanogenium</taxon>
    </lineage>
</organism>
<dbReference type="RefSeq" id="WP_274925528.1">
    <property type="nucleotide sequence ID" value="NZ_JAKELO010000002.1"/>
</dbReference>
<accession>A0A9Q4KWA4</accession>
<keyword evidence="1" id="KW-0472">Membrane</keyword>
<reference evidence="2" key="1">
    <citation type="submission" date="2022-01" db="EMBL/GenBank/DDBJ databases">
        <title>Draft genome of Methanogenium marinum DSM 15558.</title>
        <authorList>
            <person name="Chen S.-C."/>
            <person name="You Y.-T."/>
        </authorList>
    </citation>
    <scope>NUCLEOTIDE SEQUENCE</scope>
    <source>
        <strain evidence="2">DSM 15558</strain>
    </source>
</reference>
<dbReference type="Proteomes" id="UP001143747">
    <property type="component" value="Unassembled WGS sequence"/>
</dbReference>
<gene>
    <name evidence="2" type="ORF">L0665_09885</name>
</gene>
<sequence>MQNIIIFAACYVVVNIIAFLVYRQDKRKAENGAWRTPEKTLIIAAFLGPFGAYAGMRRFRHKTQKLKFKLVPFFLILHCGAIIWFGYIVLIM</sequence>
<proteinExistence type="predicted"/>
<evidence type="ECO:0000313" key="2">
    <source>
        <dbReference type="EMBL" id="MDE4908916.1"/>
    </source>
</evidence>
<dbReference type="InterPro" id="IPR012156">
    <property type="entry name" value="Cold_shock_CspA"/>
</dbReference>
<evidence type="ECO:0000313" key="3">
    <source>
        <dbReference type="Proteomes" id="UP001143747"/>
    </source>
</evidence>
<keyword evidence="3" id="KW-1185">Reference proteome</keyword>
<dbReference type="Pfam" id="PF06961">
    <property type="entry name" value="DUF1294"/>
    <property type="match status" value="1"/>
</dbReference>
<evidence type="ECO:0000256" key="1">
    <source>
        <dbReference type="SAM" id="Phobius"/>
    </source>
</evidence>
<dbReference type="PIRSF" id="PIRSF002599">
    <property type="entry name" value="Cold_shock_A"/>
    <property type="match status" value="1"/>
</dbReference>